<comment type="caution">
    <text evidence="1">The sequence shown here is derived from an EMBL/GenBank/DDBJ whole genome shotgun (WGS) entry which is preliminary data.</text>
</comment>
<gene>
    <name evidence="1" type="ORF">G2W53_012027</name>
</gene>
<dbReference type="Proteomes" id="UP000634136">
    <property type="component" value="Unassembled WGS sequence"/>
</dbReference>
<organism evidence="1 2">
    <name type="scientific">Senna tora</name>
    <dbReference type="NCBI Taxonomy" id="362788"/>
    <lineage>
        <taxon>Eukaryota</taxon>
        <taxon>Viridiplantae</taxon>
        <taxon>Streptophyta</taxon>
        <taxon>Embryophyta</taxon>
        <taxon>Tracheophyta</taxon>
        <taxon>Spermatophyta</taxon>
        <taxon>Magnoliopsida</taxon>
        <taxon>eudicotyledons</taxon>
        <taxon>Gunneridae</taxon>
        <taxon>Pentapetalae</taxon>
        <taxon>rosids</taxon>
        <taxon>fabids</taxon>
        <taxon>Fabales</taxon>
        <taxon>Fabaceae</taxon>
        <taxon>Caesalpinioideae</taxon>
        <taxon>Cassia clade</taxon>
        <taxon>Senna</taxon>
    </lineage>
</organism>
<evidence type="ECO:0000313" key="1">
    <source>
        <dbReference type="EMBL" id="KAF7829694.1"/>
    </source>
</evidence>
<accession>A0A834U3I3</accession>
<dbReference type="AlphaFoldDB" id="A0A834U3I3"/>
<reference evidence="1" key="1">
    <citation type="submission" date="2020-09" db="EMBL/GenBank/DDBJ databases">
        <title>Genome-Enabled Discovery of Anthraquinone Biosynthesis in Senna tora.</title>
        <authorList>
            <person name="Kang S.-H."/>
            <person name="Pandey R.P."/>
            <person name="Lee C.-M."/>
            <person name="Sim J.-S."/>
            <person name="Jeong J.-T."/>
            <person name="Choi B.-S."/>
            <person name="Jung M."/>
            <person name="Ginzburg D."/>
            <person name="Zhao K."/>
            <person name="Won S.Y."/>
            <person name="Oh T.-J."/>
            <person name="Yu Y."/>
            <person name="Kim N.-H."/>
            <person name="Lee O.R."/>
            <person name="Lee T.-H."/>
            <person name="Bashyal P."/>
            <person name="Kim T.-S."/>
            <person name="Lee W.-H."/>
            <person name="Kawkins C."/>
            <person name="Kim C.-K."/>
            <person name="Kim J.S."/>
            <person name="Ahn B.O."/>
            <person name="Rhee S.Y."/>
            <person name="Sohng J.K."/>
        </authorList>
    </citation>
    <scope>NUCLEOTIDE SEQUENCE</scope>
    <source>
        <tissue evidence="1">Leaf</tissue>
    </source>
</reference>
<proteinExistence type="predicted"/>
<keyword evidence="2" id="KW-1185">Reference proteome</keyword>
<sequence>MADKPWGDLECELGHYIVQGKNKTIGSPVTGTNDNVSQTS</sequence>
<evidence type="ECO:0000313" key="2">
    <source>
        <dbReference type="Proteomes" id="UP000634136"/>
    </source>
</evidence>
<protein>
    <submittedName>
        <fullName evidence="1">Uncharacterized protein</fullName>
    </submittedName>
</protein>
<name>A0A834U3I3_9FABA</name>
<dbReference type="EMBL" id="JAAIUW010000005">
    <property type="protein sequence ID" value="KAF7829694.1"/>
    <property type="molecule type" value="Genomic_DNA"/>
</dbReference>